<proteinExistence type="predicted"/>
<dbReference type="AlphaFoldDB" id="A0A078KYW1"/>
<dbReference type="Proteomes" id="UP000044071">
    <property type="component" value="Unassembled WGS sequence"/>
</dbReference>
<evidence type="ECO:0000313" key="1">
    <source>
        <dbReference type="EMBL" id="CDZ76939.1"/>
    </source>
</evidence>
<sequence>MHLRVTMACLHTHNLKEADRQIKLVYEKLLSCNAYDKEIEANSDYQKRMGRTLEYFTYFRNYLLIQSIHFLILRTSSSLYVSNLDEAGVLLGDAIKRLNYAAAIYQDALNNDLGKTQPYISYPDALKDLDFRLREVQVKYNCDRAANRILSNIVNFNANQVAMGLDRDRSRVDTNNPNASALRRFGKFSLVIARPKREEQGSLELSLPY</sequence>
<gene>
    <name evidence="1" type="ORF">BN59_01218</name>
</gene>
<name>A0A078KYW1_9GAMM</name>
<reference evidence="1 2" key="1">
    <citation type="submission" date="2014-06" db="EMBL/GenBank/DDBJ databases">
        <authorList>
            <person name="Urmite Genomes Urmite Genomes"/>
        </authorList>
    </citation>
    <scope>NUCLEOTIDE SEQUENCE [LARGE SCALE GENOMIC DNA]</scope>
</reference>
<dbReference type="EMBL" id="CCSB01000001">
    <property type="protein sequence ID" value="CDZ76939.1"/>
    <property type="molecule type" value="Genomic_DNA"/>
</dbReference>
<protein>
    <submittedName>
        <fullName evidence="1">Uncharacterized protein</fullName>
    </submittedName>
</protein>
<keyword evidence="2" id="KW-1185">Reference proteome</keyword>
<accession>A0A078KYW1</accession>
<organism evidence="1 2">
    <name type="scientific">Legionella massiliensis</name>
    <dbReference type="NCBI Taxonomy" id="1034943"/>
    <lineage>
        <taxon>Bacteria</taxon>
        <taxon>Pseudomonadati</taxon>
        <taxon>Pseudomonadota</taxon>
        <taxon>Gammaproteobacteria</taxon>
        <taxon>Legionellales</taxon>
        <taxon>Legionellaceae</taxon>
        <taxon>Legionella</taxon>
    </lineage>
</organism>
<evidence type="ECO:0000313" key="2">
    <source>
        <dbReference type="Proteomes" id="UP000044071"/>
    </source>
</evidence>